<organism evidence="1 2">
    <name type="scientific">Euphydryas editha</name>
    <name type="common">Edith's checkerspot</name>
    <dbReference type="NCBI Taxonomy" id="104508"/>
    <lineage>
        <taxon>Eukaryota</taxon>
        <taxon>Metazoa</taxon>
        <taxon>Ecdysozoa</taxon>
        <taxon>Arthropoda</taxon>
        <taxon>Hexapoda</taxon>
        <taxon>Insecta</taxon>
        <taxon>Pterygota</taxon>
        <taxon>Neoptera</taxon>
        <taxon>Endopterygota</taxon>
        <taxon>Lepidoptera</taxon>
        <taxon>Glossata</taxon>
        <taxon>Ditrysia</taxon>
        <taxon>Papilionoidea</taxon>
        <taxon>Nymphalidae</taxon>
        <taxon>Nymphalinae</taxon>
        <taxon>Euphydryas</taxon>
    </lineage>
</organism>
<accession>A0AAU9TSJ4</accession>
<keyword evidence="2" id="KW-1185">Reference proteome</keyword>
<name>A0AAU9TSJ4_EUPED</name>
<evidence type="ECO:0000313" key="2">
    <source>
        <dbReference type="Proteomes" id="UP001153954"/>
    </source>
</evidence>
<dbReference type="EMBL" id="CAKOGL010000006">
    <property type="protein sequence ID" value="CAH2087515.1"/>
    <property type="molecule type" value="Genomic_DNA"/>
</dbReference>
<dbReference type="Proteomes" id="UP001153954">
    <property type="component" value="Unassembled WGS sequence"/>
</dbReference>
<reference evidence="1" key="1">
    <citation type="submission" date="2022-03" db="EMBL/GenBank/DDBJ databases">
        <authorList>
            <person name="Tunstrom K."/>
        </authorList>
    </citation>
    <scope>NUCLEOTIDE SEQUENCE</scope>
</reference>
<gene>
    <name evidence="1" type="ORF">EEDITHA_LOCUS3768</name>
</gene>
<dbReference type="AlphaFoldDB" id="A0AAU9TSJ4"/>
<comment type="caution">
    <text evidence="1">The sequence shown here is derived from an EMBL/GenBank/DDBJ whole genome shotgun (WGS) entry which is preliminary data.</text>
</comment>
<proteinExistence type="predicted"/>
<evidence type="ECO:0000313" key="1">
    <source>
        <dbReference type="EMBL" id="CAH2087515.1"/>
    </source>
</evidence>
<protein>
    <submittedName>
        <fullName evidence="1">Uncharacterized protein</fullName>
    </submittedName>
</protein>
<sequence>MVDLYEDRSNPHLRPDFVDRIFDQGSEDSFDDMLYDHDFEDFFVNDDDDMFMDEDLEDYEAILNRRDTASNFEVSFTL</sequence>